<sequence>MLSRTFRRARSTFIGKAAKVNEPPTSSPSPPRQVSQTIPPEILLDIFGRLRPSGHLPAYEEWYVDNIINVNPSRKVIPRHLYNVCLVCRAWYQSGIVILYSRVALTSPRRFSSFRRTMQSRPDLIHYVRELSLCDAADHLAPIEIVRSHRSKQVAGMRSNALSIIATCSNLSTLTIYLRKQAGKNSIAPLFRAQLQTVLKYRPITRFTIIGEGPCPAPLTTFFDSGLKDLVLRRTVIEAGELDPKRLPELQTLALISVRSTRRAEMTRELLVKFKQLRTFVIVDSVTLMYPFGNPIQPACLPNLQKLTLISTDSDLQVPFAVALTVLKQWITPQTIPNVRDLTIGLLGSDTPLAPWFIFPPKLESLTLIIAPSYSGHGYGQVALDSAPQWDILRCLEHNRDHFERGTFKTLILLLCVHASEEGIIIFPHRMIRTFCEQYGVDVMQGQIKSVLRWVEKEGIEPLSLQ</sequence>
<dbReference type="Proteomes" id="UP001385951">
    <property type="component" value="Unassembled WGS sequence"/>
</dbReference>
<evidence type="ECO:0000313" key="3">
    <source>
        <dbReference type="Proteomes" id="UP001385951"/>
    </source>
</evidence>
<reference evidence="2 3" key="1">
    <citation type="submission" date="2022-09" db="EMBL/GenBank/DDBJ databases">
        <authorList>
            <person name="Palmer J.M."/>
        </authorList>
    </citation>
    <scope>NUCLEOTIDE SEQUENCE [LARGE SCALE GENOMIC DNA]</scope>
    <source>
        <strain evidence="2 3">DSM 7382</strain>
    </source>
</reference>
<evidence type="ECO:0008006" key="4">
    <source>
        <dbReference type="Google" id="ProtNLM"/>
    </source>
</evidence>
<dbReference type="EMBL" id="JASBNA010000035">
    <property type="protein sequence ID" value="KAK7682576.1"/>
    <property type="molecule type" value="Genomic_DNA"/>
</dbReference>
<feature type="region of interest" description="Disordered" evidence="1">
    <location>
        <begin position="17"/>
        <end position="36"/>
    </location>
</feature>
<dbReference type="AlphaFoldDB" id="A0AAW0FZ01"/>
<protein>
    <recommendedName>
        <fullName evidence="4">F-box domain-containing protein</fullName>
    </recommendedName>
</protein>
<gene>
    <name evidence="2" type="ORF">QCA50_014376</name>
</gene>
<proteinExistence type="predicted"/>
<keyword evidence="3" id="KW-1185">Reference proteome</keyword>
<accession>A0AAW0FZ01</accession>
<organism evidence="2 3">
    <name type="scientific">Cerrena zonata</name>
    <dbReference type="NCBI Taxonomy" id="2478898"/>
    <lineage>
        <taxon>Eukaryota</taxon>
        <taxon>Fungi</taxon>
        <taxon>Dikarya</taxon>
        <taxon>Basidiomycota</taxon>
        <taxon>Agaricomycotina</taxon>
        <taxon>Agaricomycetes</taxon>
        <taxon>Polyporales</taxon>
        <taxon>Cerrenaceae</taxon>
        <taxon>Cerrena</taxon>
    </lineage>
</organism>
<name>A0AAW0FZ01_9APHY</name>
<evidence type="ECO:0000313" key="2">
    <source>
        <dbReference type="EMBL" id="KAK7682576.1"/>
    </source>
</evidence>
<comment type="caution">
    <text evidence="2">The sequence shown here is derived from an EMBL/GenBank/DDBJ whole genome shotgun (WGS) entry which is preliminary data.</text>
</comment>
<evidence type="ECO:0000256" key="1">
    <source>
        <dbReference type="SAM" id="MobiDB-lite"/>
    </source>
</evidence>